<dbReference type="Gene3D" id="1.10.530.10">
    <property type="match status" value="1"/>
</dbReference>
<gene>
    <name evidence="3" type="ORF">EV699_11539</name>
</gene>
<name>A0A4R2L1T8_9GAMM</name>
<dbReference type="SUPFAM" id="SSF53955">
    <property type="entry name" value="Lysozyme-like"/>
    <property type="match status" value="1"/>
</dbReference>
<protein>
    <submittedName>
        <fullName evidence="3">Chitinase class I</fullName>
    </submittedName>
</protein>
<dbReference type="Pfam" id="PF00182">
    <property type="entry name" value="Glyco_hydro_19"/>
    <property type="match status" value="1"/>
</dbReference>
<keyword evidence="4" id="KW-1185">Reference proteome</keyword>
<reference evidence="3 4" key="1">
    <citation type="submission" date="2019-03" db="EMBL/GenBank/DDBJ databases">
        <title>Genomic Encyclopedia of Type Strains, Phase IV (KMG-IV): sequencing the most valuable type-strain genomes for metagenomic binning, comparative biology and taxonomic classification.</title>
        <authorList>
            <person name="Goeker M."/>
        </authorList>
    </citation>
    <scope>NUCLEOTIDE SEQUENCE [LARGE SCALE GENOMIC DNA]</scope>
    <source>
        <strain evidence="3 4">DSM 25287</strain>
    </source>
</reference>
<evidence type="ECO:0000256" key="1">
    <source>
        <dbReference type="SAM" id="MobiDB-lite"/>
    </source>
</evidence>
<dbReference type="InterPro" id="IPR023346">
    <property type="entry name" value="Lysozyme-like_dom_sf"/>
</dbReference>
<sequence>MAGFRFPGPLGSYLTPLSDAGTLCRTLAPAPGPLGGFSPVPPLRTAKQCYASPYLLRPIRLDRAAFIRQFEAEQPRPFGTLDEEQRGGLNQVLDFIETDAELLDVRHVAYLLATLMHESRKAPKWKLRWQPEHESGYANQPYGKPVEITDWAGRPLGPDYKVAQGPLDKQGKRQPPPASAKAAPQVFYGRGYVQLTWQDNYRAMDEALGLRGALHLNPDLAADADDPGIAYRIMSYGMRMGSFRGSGRKHVQGAGFVGGHRLADYIAGERCDYYNARNIINGGHDKATEIADYAARLERILQCSRLE</sequence>
<accession>A0A4R2L1T8</accession>
<dbReference type="GO" id="GO:0004568">
    <property type="term" value="F:chitinase activity"/>
    <property type="evidence" value="ECO:0007669"/>
    <property type="project" value="InterPro"/>
</dbReference>
<dbReference type="GO" id="GO:0006032">
    <property type="term" value="P:chitin catabolic process"/>
    <property type="evidence" value="ECO:0007669"/>
    <property type="project" value="InterPro"/>
</dbReference>
<evidence type="ECO:0000259" key="2">
    <source>
        <dbReference type="Pfam" id="PF00182"/>
    </source>
</evidence>
<dbReference type="EMBL" id="SLWY01000015">
    <property type="protein sequence ID" value="TCO80263.1"/>
    <property type="molecule type" value="Genomic_DNA"/>
</dbReference>
<dbReference type="AlphaFoldDB" id="A0A4R2L1T8"/>
<feature type="region of interest" description="Disordered" evidence="1">
    <location>
        <begin position="159"/>
        <end position="182"/>
    </location>
</feature>
<proteinExistence type="predicted"/>
<dbReference type="Proteomes" id="UP000295765">
    <property type="component" value="Unassembled WGS sequence"/>
</dbReference>
<dbReference type="InterPro" id="IPR000726">
    <property type="entry name" value="Glyco_hydro_19_cat"/>
</dbReference>
<dbReference type="RefSeq" id="WP_165904148.1">
    <property type="nucleotide sequence ID" value="NZ_SLWY01000015.1"/>
</dbReference>
<organism evidence="3 4">
    <name type="scientific">Plasticicumulans lactativorans</name>
    <dbReference type="NCBI Taxonomy" id="1133106"/>
    <lineage>
        <taxon>Bacteria</taxon>
        <taxon>Pseudomonadati</taxon>
        <taxon>Pseudomonadota</taxon>
        <taxon>Gammaproteobacteria</taxon>
        <taxon>Candidatus Competibacteraceae</taxon>
        <taxon>Plasticicumulans</taxon>
    </lineage>
</organism>
<evidence type="ECO:0000313" key="3">
    <source>
        <dbReference type="EMBL" id="TCO80263.1"/>
    </source>
</evidence>
<evidence type="ECO:0000313" key="4">
    <source>
        <dbReference type="Proteomes" id="UP000295765"/>
    </source>
</evidence>
<dbReference type="GO" id="GO:0016998">
    <property type="term" value="P:cell wall macromolecule catabolic process"/>
    <property type="evidence" value="ECO:0007669"/>
    <property type="project" value="InterPro"/>
</dbReference>
<comment type="caution">
    <text evidence="3">The sequence shown here is derived from an EMBL/GenBank/DDBJ whole genome shotgun (WGS) entry which is preliminary data.</text>
</comment>
<feature type="domain" description="Glycoside hydrolase family 19 catalytic" evidence="2">
    <location>
        <begin position="182"/>
        <end position="285"/>
    </location>
</feature>